<dbReference type="EMBL" id="LCHM01000076">
    <property type="protein sequence ID" value="KKT34410.1"/>
    <property type="molecule type" value="Genomic_DNA"/>
</dbReference>
<evidence type="ECO:0000259" key="1">
    <source>
        <dbReference type="Pfam" id="PF14833"/>
    </source>
</evidence>
<dbReference type="SUPFAM" id="SSF48179">
    <property type="entry name" value="6-phosphogluconate dehydrogenase C-terminal domain-like"/>
    <property type="match status" value="1"/>
</dbReference>
<dbReference type="AlphaFoldDB" id="A0A0G1GIN7"/>
<evidence type="ECO:0000313" key="2">
    <source>
        <dbReference type="EMBL" id="KKT34410.1"/>
    </source>
</evidence>
<sequence length="130" mass="14829">IAKKVIYFGPQGQGMRYKLVLNFLQAVHIIGYGQAMKIAKTHHMNLKKVSEALVEKPGGVITAVSEQTYFHDPDPITFSIEWLVKDLTYAKKFVKDMDISLLTDVLKEYKKAKKKGFGNRDWASINRLLD</sequence>
<reference evidence="2 3" key="1">
    <citation type="journal article" date="2015" name="Nature">
        <title>rRNA introns, odd ribosomes, and small enigmatic genomes across a large radiation of phyla.</title>
        <authorList>
            <person name="Brown C.T."/>
            <person name="Hug L.A."/>
            <person name="Thomas B.C."/>
            <person name="Sharon I."/>
            <person name="Castelle C.J."/>
            <person name="Singh A."/>
            <person name="Wilkins M.J."/>
            <person name="Williams K.H."/>
            <person name="Banfield J.F."/>
        </authorList>
    </citation>
    <scope>NUCLEOTIDE SEQUENCE [LARGE SCALE GENOMIC DNA]</scope>
</reference>
<proteinExistence type="predicted"/>
<protein>
    <recommendedName>
        <fullName evidence="1">3-hydroxyisobutyrate dehydrogenase-like NAD-binding domain-containing protein</fullName>
    </recommendedName>
</protein>
<dbReference type="GO" id="GO:0051287">
    <property type="term" value="F:NAD binding"/>
    <property type="evidence" value="ECO:0007669"/>
    <property type="project" value="InterPro"/>
</dbReference>
<comment type="caution">
    <text evidence="2">The sequence shown here is derived from an EMBL/GenBank/DDBJ whole genome shotgun (WGS) entry which is preliminary data.</text>
</comment>
<accession>A0A0G1GIN7</accession>
<organism evidence="2 3">
    <name type="scientific">Candidatus Gottesmanbacteria bacterium GW2011_GWB1_44_11c</name>
    <dbReference type="NCBI Taxonomy" id="1618447"/>
    <lineage>
        <taxon>Bacteria</taxon>
        <taxon>Candidatus Gottesmaniibacteriota</taxon>
    </lineage>
</organism>
<dbReference type="Pfam" id="PF14833">
    <property type="entry name" value="NAD_binding_11"/>
    <property type="match status" value="1"/>
</dbReference>
<dbReference type="InterPro" id="IPR013328">
    <property type="entry name" value="6PGD_dom2"/>
</dbReference>
<gene>
    <name evidence="2" type="ORF">UW22_C0076G0001</name>
</gene>
<dbReference type="InterPro" id="IPR008927">
    <property type="entry name" value="6-PGluconate_DH-like_C_sf"/>
</dbReference>
<feature type="domain" description="3-hydroxyisobutyrate dehydrogenase-like NAD-binding" evidence="1">
    <location>
        <begin position="12"/>
        <end position="128"/>
    </location>
</feature>
<name>A0A0G1GIN7_9BACT</name>
<evidence type="ECO:0000313" key="3">
    <source>
        <dbReference type="Proteomes" id="UP000034617"/>
    </source>
</evidence>
<feature type="non-terminal residue" evidence="2">
    <location>
        <position position="1"/>
    </location>
</feature>
<dbReference type="Proteomes" id="UP000034617">
    <property type="component" value="Unassembled WGS sequence"/>
</dbReference>
<dbReference type="Gene3D" id="1.10.1040.10">
    <property type="entry name" value="N-(1-d-carboxylethyl)-l-norvaline Dehydrogenase, domain 2"/>
    <property type="match status" value="1"/>
</dbReference>
<dbReference type="InterPro" id="IPR029154">
    <property type="entry name" value="HIBADH-like_NADP-bd"/>
</dbReference>